<dbReference type="EMBL" id="VTZN01000053">
    <property type="protein sequence ID" value="KAA1250188.1"/>
    <property type="molecule type" value="Genomic_DNA"/>
</dbReference>
<dbReference type="AlphaFoldDB" id="A0A5B1BNA6"/>
<name>A0A5B1BNA6_MYCSI</name>
<evidence type="ECO:0000313" key="1">
    <source>
        <dbReference type="EMBL" id="KAA1250188.1"/>
    </source>
</evidence>
<proteinExistence type="predicted"/>
<dbReference type="Proteomes" id="UP000324701">
    <property type="component" value="Unassembled WGS sequence"/>
</dbReference>
<dbReference type="InterPro" id="IPR036390">
    <property type="entry name" value="WH_DNA-bd_sf"/>
</dbReference>
<reference evidence="1 2" key="1">
    <citation type="submission" date="2019-09" db="EMBL/GenBank/DDBJ databases">
        <title>Report of infection by Mycobacterium simiae a patient suffering from pulmonary tuberculosis.</title>
        <authorList>
            <person name="Mohanty P.S."/>
            <person name="Bansal A.K."/>
            <person name="Singh H."/>
            <person name="Sharma S."/>
            <person name="Patil S.A."/>
            <person name="Upadhaya P."/>
            <person name="Singh P.K."/>
            <person name="Kumar D."/>
            <person name="Kumar S."/>
            <person name="Singh R.K."/>
            <person name="Chaudhary B."/>
        </authorList>
    </citation>
    <scope>NUCLEOTIDE SEQUENCE [LARGE SCALE GENOMIC DNA]</scope>
    <source>
        <strain evidence="1 2">JAL-560-SIM</strain>
    </source>
</reference>
<gene>
    <name evidence="1" type="ORF">F0Q45_10910</name>
</gene>
<sequence length="84" mass="9595">MNVILTEKQADVLEAVQRTGFDEGEWFRPMDIGGRSRTDHSSVLSQLERKGLVESRQRSNIGMNPIRGSKVYRLTDAGREFRLT</sequence>
<dbReference type="SUPFAM" id="SSF46785">
    <property type="entry name" value="Winged helix' DNA-binding domain"/>
    <property type="match status" value="1"/>
</dbReference>
<keyword evidence="2" id="KW-1185">Reference proteome</keyword>
<protein>
    <submittedName>
        <fullName evidence="1">MarR family transcriptional regulator</fullName>
    </submittedName>
</protein>
<accession>A0A5B1BNA6</accession>
<evidence type="ECO:0000313" key="2">
    <source>
        <dbReference type="Proteomes" id="UP000324701"/>
    </source>
</evidence>
<organism evidence="1 2">
    <name type="scientific">Mycobacterium simiae</name>
    <name type="common">Mycobacterium habana</name>
    <dbReference type="NCBI Taxonomy" id="1784"/>
    <lineage>
        <taxon>Bacteria</taxon>
        <taxon>Bacillati</taxon>
        <taxon>Actinomycetota</taxon>
        <taxon>Actinomycetes</taxon>
        <taxon>Mycobacteriales</taxon>
        <taxon>Mycobacteriaceae</taxon>
        <taxon>Mycobacterium</taxon>
        <taxon>Mycobacterium simiae complex</taxon>
    </lineage>
</organism>
<dbReference type="Gene3D" id="1.10.10.10">
    <property type="entry name" value="Winged helix-like DNA-binding domain superfamily/Winged helix DNA-binding domain"/>
    <property type="match status" value="1"/>
</dbReference>
<dbReference type="InterPro" id="IPR036388">
    <property type="entry name" value="WH-like_DNA-bd_sf"/>
</dbReference>
<comment type="caution">
    <text evidence="1">The sequence shown here is derived from an EMBL/GenBank/DDBJ whole genome shotgun (WGS) entry which is preliminary data.</text>
</comment>
<dbReference type="OrthoDB" id="4745462at2"/>
<dbReference type="RefSeq" id="WP_149653971.1">
    <property type="nucleotide sequence ID" value="NZ_VTZN01000053.1"/>
</dbReference>